<comment type="similarity">
    <text evidence="3">Belongs to the flavoredoxin family.</text>
</comment>
<sequence length="195" mass="21563">MEKVRLDPNQLPPMPVALAGTMVEGRVNFMAAGWITRLGFKPPLIGVSINHRQWTGSGIQETGAFSLCFPGPALVEKTDYCGLVSGRNADKSALFDVFYGETPGAPMIRECPLCLEMRLYQTVELPSNRFFIGEIKAAWADGDILADGQVDMEKFQPLLLTMPDNRYWTLGRPVADAWSVGKALKKEKHHESVGH</sequence>
<dbReference type="EMBL" id="WVUD01000001">
    <property type="protein sequence ID" value="MYL81589.1"/>
    <property type="molecule type" value="Genomic_DNA"/>
</dbReference>
<comment type="cofactor">
    <cofactor evidence="1">
        <name>FMN</name>
        <dbReference type="ChEBI" id="CHEBI:58210"/>
    </cofactor>
</comment>
<dbReference type="InterPro" id="IPR002563">
    <property type="entry name" value="Flavin_Rdtase-like_dom"/>
</dbReference>
<dbReference type="SUPFAM" id="SSF50475">
    <property type="entry name" value="FMN-binding split barrel"/>
    <property type="match status" value="1"/>
</dbReference>
<dbReference type="InterPro" id="IPR052174">
    <property type="entry name" value="Flavoredoxin"/>
</dbReference>
<organism evidence="5 6">
    <name type="scientific">Solidesulfovibrio aerotolerans</name>
    <dbReference type="NCBI Taxonomy" id="295255"/>
    <lineage>
        <taxon>Bacteria</taxon>
        <taxon>Pseudomonadati</taxon>
        <taxon>Thermodesulfobacteriota</taxon>
        <taxon>Desulfovibrionia</taxon>
        <taxon>Desulfovibrionales</taxon>
        <taxon>Desulfovibrionaceae</taxon>
        <taxon>Solidesulfovibrio</taxon>
    </lineage>
</organism>
<comment type="caution">
    <text evidence="5">The sequence shown here is derived from an EMBL/GenBank/DDBJ whole genome shotgun (WGS) entry which is preliminary data.</text>
</comment>
<keyword evidence="6" id="KW-1185">Reference proteome</keyword>
<evidence type="ECO:0000313" key="5">
    <source>
        <dbReference type="EMBL" id="MYL81589.1"/>
    </source>
</evidence>
<dbReference type="PANTHER" id="PTHR43567">
    <property type="entry name" value="FLAVOREDOXIN-RELATED-RELATED"/>
    <property type="match status" value="1"/>
</dbReference>
<dbReference type="GO" id="GO:0016646">
    <property type="term" value="F:oxidoreductase activity, acting on the CH-NH group of donors, NAD or NADP as acceptor"/>
    <property type="evidence" value="ECO:0007669"/>
    <property type="project" value="UniProtKB-ARBA"/>
</dbReference>
<reference evidence="5 6" key="1">
    <citation type="submission" date="2020-01" db="EMBL/GenBank/DDBJ databases">
        <title>Genome sequence of Desulfovibrio aerotolerans DSM 16695(T).</title>
        <authorList>
            <person name="Karnachuk O."/>
            <person name="Avakyan M."/>
            <person name="Mardanov A."/>
            <person name="Kadnikov V."/>
            <person name="Ravin N."/>
        </authorList>
    </citation>
    <scope>NUCLEOTIDE SEQUENCE [LARGE SCALE GENOMIC DNA]</scope>
    <source>
        <strain evidence="5 6">DSM 16695</strain>
    </source>
</reference>
<evidence type="ECO:0000313" key="6">
    <source>
        <dbReference type="Proteomes" id="UP000482487"/>
    </source>
</evidence>
<dbReference type="Proteomes" id="UP000482487">
    <property type="component" value="Unassembled WGS sequence"/>
</dbReference>
<evidence type="ECO:0000256" key="1">
    <source>
        <dbReference type="ARBA" id="ARBA00001917"/>
    </source>
</evidence>
<dbReference type="OrthoDB" id="9794638at2"/>
<dbReference type="InterPro" id="IPR012349">
    <property type="entry name" value="Split_barrel_FMN-bd"/>
</dbReference>
<dbReference type="AlphaFoldDB" id="A0A7C9MH29"/>
<evidence type="ECO:0000259" key="4">
    <source>
        <dbReference type="SMART" id="SM00903"/>
    </source>
</evidence>
<evidence type="ECO:0000256" key="2">
    <source>
        <dbReference type="ARBA" id="ARBA00022630"/>
    </source>
</evidence>
<dbReference type="SMART" id="SM00903">
    <property type="entry name" value="Flavin_Reduct"/>
    <property type="match status" value="1"/>
</dbReference>
<dbReference type="Pfam" id="PF01613">
    <property type="entry name" value="Flavin_Reduct"/>
    <property type="match status" value="1"/>
</dbReference>
<keyword evidence="2" id="KW-0285">Flavoprotein</keyword>
<gene>
    <name evidence="5" type="ORF">GTA51_00360</name>
</gene>
<protein>
    <submittedName>
        <fullName evidence="5">Flavin reductase family protein</fullName>
    </submittedName>
</protein>
<dbReference type="GO" id="GO:0010181">
    <property type="term" value="F:FMN binding"/>
    <property type="evidence" value="ECO:0007669"/>
    <property type="project" value="InterPro"/>
</dbReference>
<proteinExistence type="inferred from homology"/>
<accession>A0A7C9MH29</accession>
<name>A0A7C9MH29_9BACT</name>
<evidence type="ECO:0000256" key="3">
    <source>
        <dbReference type="ARBA" id="ARBA00038054"/>
    </source>
</evidence>
<feature type="domain" description="Flavin reductase like" evidence="4">
    <location>
        <begin position="11"/>
        <end position="152"/>
    </location>
</feature>
<dbReference type="Gene3D" id="2.30.110.10">
    <property type="entry name" value="Electron Transport, Fmn-binding Protein, Chain A"/>
    <property type="match status" value="1"/>
</dbReference>
<dbReference type="PANTHER" id="PTHR43567:SF1">
    <property type="entry name" value="FLAVOREDOXIN"/>
    <property type="match status" value="1"/>
</dbReference>
<dbReference type="RefSeq" id="WP_160957745.1">
    <property type="nucleotide sequence ID" value="NZ_WVUD01000001.1"/>
</dbReference>